<accession>A0A8J9VUB3</accession>
<dbReference type="InterPro" id="IPR004875">
    <property type="entry name" value="DDE_SF_endonuclease_dom"/>
</dbReference>
<evidence type="ECO:0000313" key="3">
    <source>
        <dbReference type="EMBL" id="CAH0730163.1"/>
    </source>
</evidence>
<dbReference type="OrthoDB" id="10072016at2759"/>
<evidence type="ECO:0000259" key="2">
    <source>
        <dbReference type="SMART" id="SM00868"/>
    </source>
</evidence>
<protein>
    <recommendedName>
        <fullName evidence="2">ZAD domain-containing protein</fullName>
    </recommendedName>
</protein>
<gene>
    <name evidence="3" type="ORF">BINO364_LOCUS15174</name>
</gene>
<dbReference type="GO" id="GO:0003677">
    <property type="term" value="F:DNA binding"/>
    <property type="evidence" value="ECO:0007669"/>
    <property type="project" value="InterPro"/>
</dbReference>
<evidence type="ECO:0000256" key="1">
    <source>
        <dbReference type="ARBA" id="ARBA00004123"/>
    </source>
</evidence>
<dbReference type="SMART" id="SM00868">
    <property type="entry name" value="zf-AD"/>
    <property type="match status" value="1"/>
</dbReference>
<reference evidence="3" key="1">
    <citation type="submission" date="2021-12" db="EMBL/GenBank/DDBJ databases">
        <authorList>
            <person name="Martin H S."/>
        </authorList>
    </citation>
    <scope>NUCLEOTIDE SEQUENCE</scope>
</reference>
<dbReference type="SUPFAM" id="SSF46689">
    <property type="entry name" value="Homeodomain-like"/>
    <property type="match status" value="1"/>
</dbReference>
<dbReference type="InterPro" id="IPR012934">
    <property type="entry name" value="Znf_AD"/>
</dbReference>
<dbReference type="GO" id="GO:0005634">
    <property type="term" value="C:nucleus"/>
    <property type="evidence" value="ECO:0007669"/>
    <property type="project" value="UniProtKB-SubCell"/>
</dbReference>
<dbReference type="Gene3D" id="1.10.10.60">
    <property type="entry name" value="Homeodomain-like"/>
    <property type="match status" value="1"/>
</dbReference>
<dbReference type="EMBL" id="OV170228">
    <property type="protein sequence ID" value="CAH0730163.1"/>
    <property type="molecule type" value="Genomic_DNA"/>
</dbReference>
<dbReference type="PANTHER" id="PTHR19303">
    <property type="entry name" value="TRANSPOSON"/>
    <property type="match status" value="1"/>
</dbReference>
<evidence type="ECO:0000313" key="4">
    <source>
        <dbReference type="Proteomes" id="UP000838878"/>
    </source>
</evidence>
<dbReference type="Pfam" id="PF05225">
    <property type="entry name" value="HTH_psq"/>
    <property type="match status" value="1"/>
</dbReference>
<dbReference type="InterPro" id="IPR007889">
    <property type="entry name" value="HTH_Psq"/>
</dbReference>
<dbReference type="InterPro" id="IPR009057">
    <property type="entry name" value="Homeodomain-like_sf"/>
</dbReference>
<dbReference type="InterPro" id="IPR036397">
    <property type="entry name" value="RNaseH_sf"/>
</dbReference>
<organism evidence="3 4">
    <name type="scientific">Brenthis ino</name>
    <name type="common">lesser marbled fritillary</name>
    <dbReference type="NCBI Taxonomy" id="405034"/>
    <lineage>
        <taxon>Eukaryota</taxon>
        <taxon>Metazoa</taxon>
        <taxon>Ecdysozoa</taxon>
        <taxon>Arthropoda</taxon>
        <taxon>Hexapoda</taxon>
        <taxon>Insecta</taxon>
        <taxon>Pterygota</taxon>
        <taxon>Neoptera</taxon>
        <taxon>Endopterygota</taxon>
        <taxon>Lepidoptera</taxon>
        <taxon>Glossata</taxon>
        <taxon>Ditrysia</taxon>
        <taxon>Papilionoidea</taxon>
        <taxon>Nymphalidae</taxon>
        <taxon>Heliconiinae</taxon>
        <taxon>Argynnini</taxon>
        <taxon>Brenthis</taxon>
    </lineage>
</organism>
<comment type="subcellular location">
    <subcellularLocation>
        <location evidence="1">Nucleus</location>
    </subcellularLocation>
</comment>
<name>A0A8J9VUB3_9NEOP</name>
<dbReference type="GO" id="GO:0008270">
    <property type="term" value="F:zinc ion binding"/>
    <property type="evidence" value="ECO:0007669"/>
    <property type="project" value="InterPro"/>
</dbReference>
<dbReference type="Proteomes" id="UP000838878">
    <property type="component" value="Chromosome 8"/>
</dbReference>
<dbReference type="InterPro" id="IPR050863">
    <property type="entry name" value="CenT-Element_Derived"/>
</dbReference>
<dbReference type="AlphaFoldDB" id="A0A8J9VUB3"/>
<dbReference type="Gene3D" id="3.30.420.10">
    <property type="entry name" value="Ribonuclease H-like superfamily/Ribonuclease H"/>
    <property type="match status" value="1"/>
</dbReference>
<keyword evidence="4" id="KW-1185">Reference proteome</keyword>
<dbReference type="PANTHER" id="PTHR19303:SF74">
    <property type="entry name" value="POGO TRANSPOSABLE ELEMENT WITH KRAB DOMAIN"/>
    <property type="match status" value="1"/>
</dbReference>
<proteinExistence type="predicted"/>
<feature type="domain" description="ZAD" evidence="2">
    <location>
        <begin position="15"/>
        <end position="93"/>
    </location>
</feature>
<sequence>MNINTRKGPIFDPGVCRCCGEIKKCRLLNVEYEWRGQKEIYSDMFVDCFGLLLSHLDGEDIECLICATCVSRLREASSFRQQVLQCEEKLLRTKIHDEDNSNTNVKEESRVKEELDSIQNDYHDDVTLEYLDNDDYVKDEAIVKPKRKSLRQKLKAAKKGKTVKRDDILTKQMLYDAQRLKKKLKKMQDIESTKTPRKKFKNKTGVRKYGVKSNYTPEALTEALTKIRSGVMSRMEASQHYKIPAVTLFYKLKDKHNKNVGRPVTFTDNEEKYFENHLLMLSEMGVTMNMLDFRLIVKRYLDSNNKRIATFKNNLPGYDWGALFLERHPALKNVIGKSSQTKQAQIDKHKINKFFDNISMEIDGVSPNNIYSVDELGFNDNPNKHKVVFRRESRYPGYIKNGLKSCYTVAFCGNAAGKILPPYFIFKETQQYPDSIFQVESGFRAAVSNTGWFNKTVFEDWLEFIFLPFANKRDGKKILFCDNLSAHISPRCMHLCVDNNIKFVCLIPNSTYLLQPLDGAFFKALKSTWKKVLGQYRKTSNVQMVPLSKILFIRLLKITLKNEEILSDHLKTGFRSCGLYPFSPRTVLNKLPNASEADMSDSDHEISATYLEINQPDITSLIKDGEFEMEILDNVAEDDIELKFEKRDELEGNIDYLKIQPRKRGRPRKNATKGAVDKNDYTSFKHYSTDEMLYDSDDNAKKKIRHENLRDAKRDIFEREEENAKENKLEPVSLRKLKEEVEAKLHMTDVSDLSRRSPDNEYTDIEVLDWDLLA</sequence>
<feature type="non-terminal residue" evidence="3">
    <location>
        <position position="774"/>
    </location>
</feature>
<dbReference type="Pfam" id="PF03184">
    <property type="entry name" value="DDE_1"/>
    <property type="match status" value="1"/>
</dbReference>